<accession>A0ABV8KRR1</accession>
<evidence type="ECO:0000313" key="2">
    <source>
        <dbReference type="EMBL" id="MFC4108587.1"/>
    </source>
</evidence>
<dbReference type="Pfam" id="PF00582">
    <property type="entry name" value="Usp"/>
    <property type="match status" value="1"/>
</dbReference>
<dbReference type="InterPro" id="IPR006016">
    <property type="entry name" value="UspA"/>
</dbReference>
<organism evidence="2 3">
    <name type="scientific">Micromonospora zhanjiangensis</name>
    <dbReference type="NCBI Taxonomy" id="1522057"/>
    <lineage>
        <taxon>Bacteria</taxon>
        <taxon>Bacillati</taxon>
        <taxon>Actinomycetota</taxon>
        <taxon>Actinomycetes</taxon>
        <taxon>Micromonosporales</taxon>
        <taxon>Micromonosporaceae</taxon>
        <taxon>Micromonospora</taxon>
    </lineage>
</organism>
<protein>
    <submittedName>
        <fullName evidence="2">Universal stress protein</fullName>
    </submittedName>
</protein>
<dbReference type="Gene3D" id="3.40.50.620">
    <property type="entry name" value="HUPs"/>
    <property type="match status" value="1"/>
</dbReference>
<dbReference type="InterPro" id="IPR014729">
    <property type="entry name" value="Rossmann-like_a/b/a_fold"/>
</dbReference>
<comment type="caution">
    <text evidence="2">The sequence shown here is derived from an EMBL/GenBank/DDBJ whole genome shotgun (WGS) entry which is preliminary data.</text>
</comment>
<dbReference type="EMBL" id="JBHSBN010000016">
    <property type="protein sequence ID" value="MFC4108587.1"/>
    <property type="molecule type" value="Genomic_DNA"/>
</dbReference>
<proteinExistence type="predicted"/>
<evidence type="ECO:0000259" key="1">
    <source>
        <dbReference type="Pfam" id="PF00582"/>
    </source>
</evidence>
<keyword evidence="3" id="KW-1185">Reference proteome</keyword>
<dbReference type="Proteomes" id="UP001595868">
    <property type="component" value="Unassembled WGS sequence"/>
</dbReference>
<reference evidence="3" key="1">
    <citation type="journal article" date="2019" name="Int. J. Syst. Evol. Microbiol.">
        <title>The Global Catalogue of Microorganisms (GCM) 10K type strain sequencing project: providing services to taxonomists for standard genome sequencing and annotation.</title>
        <authorList>
            <consortium name="The Broad Institute Genomics Platform"/>
            <consortium name="The Broad Institute Genome Sequencing Center for Infectious Disease"/>
            <person name="Wu L."/>
            <person name="Ma J."/>
        </authorList>
    </citation>
    <scope>NUCLEOTIDE SEQUENCE [LARGE SCALE GENOMIC DNA]</scope>
    <source>
        <strain evidence="3">2902at01</strain>
    </source>
</reference>
<name>A0ABV8KRR1_9ACTN</name>
<feature type="domain" description="UspA" evidence="1">
    <location>
        <begin position="1"/>
        <end position="21"/>
    </location>
</feature>
<gene>
    <name evidence="2" type="ORF">ACFOX0_21970</name>
</gene>
<dbReference type="RefSeq" id="WP_377549103.1">
    <property type="nucleotide sequence ID" value="NZ_JBHSBN010000016.1"/>
</dbReference>
<sequence>MLGSVSQQLLHHGHCPVAVIRGN</sequence>
<evidence type="ECO:0000313" key="3">
    <source>
        <dbReference type="Proteomes" id="UP001595868"/>
    </source>
</evidence>
<dbReference type="SUPFAM" id="SSF52402">
    <property type="entry name" value="Adenine nucleotide alpha hydrolases-like"/>
    <property type="match status" value="1"/>
</dbReference>